<keyword evidence="1" id="KW-1133">Transmembrane helix</keyword>
<keyword evidence="1" id="KW-0812">Transmembrane</keyword>
<protein>
    <submittedName>
        <fullName evidence="2">Uncharacterized protein</fullName>
    </submittedName>
</protein>
<name>A0A7S5R8N8_9CAUD</name>
<dbReference type="Proteomes" id="UP000642258">
    <property type="component" value="Segment"/>
</dbReference>
<sequence>MPNNLHKGNEMREYLDGMLAYSISVWALFYSSVLDYSHDIMTFGGLVVLACRLYVDGGRALKKWRGK</sequence>
<gene>
    <name evidence="2" type="ORF">EVC00_045</name>
</gene>
<keyword evidence="3" id="KW-1185">Reference proteome</keyword>
<accession>A0A7S5R8N8</accession>
<evidence type="ECO:0000313" key="2">
    <source>
        <dbReference type="EMBL" id="QIG73151.1"/>
    </source>
</evidence>
<keyword evidence="1" id="KW-0472">Membrane</keyword>
<organism evidence="2 3">
    <name type="scientific">Rhizobium phage RHph_N37</name>
    <dbReference type="NCBI Taxonomy" id="2509749"/>
    <lineage>
        <taxon>Viruses</taxon>
        <taxon>Duplodnaviria</taxon>
        <taxon>Heunggongvirae</taxon>
        <taxon>Uroviricota</taxon>
        <taxon>Caudoviricetes</taxon>
        <taxon>Autographivirales</taxon>
        <taxon>Dunnvirinae</taxon>
        <taxon>Cuernavacavirus</taxon>
        <taxon>Cuernavacavirus RHphN37</taxon>
    </lineage>
</organism>
<proteinExistence type="predicted"/>
<evidence type="ECO:0000313" key="3">
    <source>
        <dbReference type="Proteomes" id="UP000642258"/>
    </source>
</evidence>
<reference evidence="2 3" key="1">
    <citation type="submission" date="2020-01" db="EMBL/GenBank/DDBJ databases">
        <title>Patterns of diversity and host range of bacteriophage communities associated with bean-nodulatin bacteria.</title>
        <authorList>
            <person name="Vann Cauwenberghe J."/>
            <person name="Santamaria R.I."/>
            <person name="Bustos P."/>
            <person name="Juarez S."/>
            <person name="Gonzalez V."/>
        </authorList>
    </citation>
    <scope>NUCLEOTIDE SEQUENCE [LARGE SCALE GENOMIC DNA]</scope>
</reference>
<feature type="transmembrane region" description="Helical" evidence="1">
    <location>
        <begin position="12"/>
        <end position="30"/>
    </location>
</feature>
<dbReference type="EMBL" id="MN988528">
    <property type="protein sequence ID" value="QIG73151.1"/>
    <property type="molecule type" value="Genomic_DNA"/>
</dbReference>
<evidence type="ECO:0000256" key="1">
    <source>
        <dbReference type="SAM" id="Phobius"/>
    </source>
</evidence>